<comment type="caution">
    <text evidence="3">The sequence shown here is derived from an EMBL/GenBank/DDBJ whole genome shotgun (WGS) entry which is preliminary data.</text>
</comment>
<feature type="compositionally biased region" description="Basic residues" evidence="1">
    <location>
        <begin position="69"/>
        <end position="79"/>
    </location>
</feature>
<protein>
    <submittedName>
        <fullName evidence="3">Uncharacterized protein</fullName>
    </submittedName>
</protein>
<feature type="transmembrane region" description="Helical" evidence="2">
    <location>
        <begin position="415"/>
        <end position="441"/>
    </location>
</feature>
<evidence type="ECO:0000256" key="1">
    <source>
        <dbReference type="SAM" id="MobiDB-lite"/>
    </source>
</evidence>
<accession>A0A8H6L591</accession>
<feature type="transmembrane region" description="Helical" evidence="2">
    <location>
        <begin position="151"/>
        <end position="178"/>
    </location>
</feature>
<sequence length="477" mass="53375">MSSAGKRPEGFPPRQAMLTGDTLSTEEVSVGDSNNNEPAGSSKRTWNRLTFMLGPRQEDVGGDQIERGRHKTQAKVKGKIHVEEGNHEEDAEAGAIPLEGRPAEATKGHKQSPFSSSAFDRLPQPVAVVDVFFGSWWLVSALRTATRLVVIWLSGFLLWTQSFDVSVAMITVVVIYLVRWRLLKAGRNFIPFTAIPIPGKRELFKVIFRSTQKIWERVAAKALLRRYTVLCKIWWFVYLLITPMTEFRQNYMAAWRQREGLSIHIFVDDENMSIPIPADGTDEAMLARIRLFYQMMLVGQGFPALVFPKQLQRVDIVEMSKDSLVLGSRLGTLQLGRYKGRLVNVFENPKLGAQTVALADKIRTGPENSALEFQRTYDVGTISVVVAVPPLASLIFAIVWVSIHAHKRSDADFQVIVATAFTVASYIITAGTLTLALIVFLDQKRAQNDDMMEKIARRPVETKAAASSELERRSSVP</sequence>
<dbReference type="OrthoDB" id="5154014at2759"/>
<keyword evidence="2" id="KW-1133">Transmembrane helix</keyword>
<reference evidence="3 4" key="1">
    <citation type="journal article" date="2020" name="Genomics">
        <title>Complete, high-quality genomes from long-read metagenomic sequencing of two wolf lichen thalli reveals enigmatic genome architecture.</title>
        <authorList>
            <person name="McKenzie S.K."/>
            <person name="Walston R.F."/>
            <person name="Allen J.L."/>
        </authorList>
    </citation>
    <scope>NUCLEOTIDE SEQUENCE [LARGE SCALE GENOMIC DNA]</scope>
    <source>
        <strain evidence="3">WasteWater2</strain>
    </source>
</reference>
<feature type="region of interest" description="Disordered" evidence="1">
    <location>
        <begin position="457"/>
        <end position="477"/>
    </location>
</feature>
<evidence type="ECO:0000256" key="2">
    <source>
        <dbReference type="SAM" id="Phobius"/>
    </source>
</evidence>
<dbReference type="AlphaFoldDB" id="A0A8H6L591"/>
<dbReference type="RefSeq" id="XP_037165337.1">
    <property type="nucleotide sequence ID" value="XM_037307528.1"/>
</dbReference>
<feature type="compositionally biased region" description="Polar residues" evidence="1">
    <location>
        <begin position="21"/>
        <end position="48"/>
    </location>
</feature>
<keyword evidence="2" id="KW-0812">Transmembrane</keyword>
<keyword evidence="2" id="KW-0472">Membrane</keyword>
<feature type="region of interest" description="Disordered" evidence="1">
    <location>
        <begin position="69"/>
        <end position="97"/>
    </location>
</feature>
<gene>
    <name evidence="3" type="ORF">HO173_005613</name>
</gene>
<name>A0A8H6L591_9LECA</name>
<dbReference type="EMBL" id="JACCJC010000021">
    <property type="protein sequence ID" value="KAF6235985.1"/>
    <property type="molecule type" value="Genomic_DNA"/>
</dbReference>
<proteinExistence type="predicted"/>
<evidence type="ECO:0000313" key="4">
    <source>
        <dbReference type="Proteomes" id="UP000578531"/>
    </source>
</evidence>
<feature type="region of interest" description="Disordered" evidence="1">
    <location>
        <begin position="1"/>
        <end position="48"/>
    </location>
</feature>
<dbReference type="Proteomes" id="UP000578531">
    <property type="component" value="Unassembled WGS sequence"/>
</dbReference>
<organism evidence="3 4">
    <name type="scientific">Letharia columbiana</name>
    <dbReference type="NCBI Taxonomy" id="112416"/>
    <lineage>
        <taxon>Eukaryota</taxon>
        <taxon>Fungi</taxon>
        <taxon>Dikarya</taxon>
        <taxon>Ascomycota</taxon>
        <taxon>Pezizomycotina</taxon>
        <taxon>Lecanoromycetes</taxon>
        <taxon>OSLEUM clade</taxon>
        <taxon>Lecanoromycetidae</taxon>
        <taxon>Lecanorales</taxon>
        <taxon>Lecanorineae</taxon>
        <taxon>Parmeliaceae</taxon>
        <taxon>Letharia</taxon>
    </lineage>
</organism>
<keyword evidence="4" id="KW-1185">Reference proteome</keyword>
<evidence type="ECO:0000313" key="3">
    <source>
        <dbReference type="EMBL" id="KAF6235985.1"/>
    </source>
</evidence>
<dbReference type="GeneID" id="59287275"/>
<feature type="transmembrane region" description="Helical" evidence="2">
    <location>
        <begin position="379"/>
        <end position="403"/>
    </location>
</feature>